<evidence type="ECO:0000256" key="1">
    <source>
        <dbReference type="ARBA" id="ARBA00004123"/>
    </source>
</evidence>
<name>A0A8H3AAS0_9AGAM</name>
<dbReference type="InterPro" id="IPR001138">
    <property type="entry name" value="Zn2Cys6_DnaBD"/>
</dbReference>
<evidence type="ECO:0000256" key="5">
    <source>
        <dbReference type="ARBA" id="ARBA00023125"/>
    </source>
</evidence>
<evidence type="ECO:0000313" key="10">
    <source>
        <dbReference type="EMBL" id="CAE6416359.1"/>
    </source>
</evidence>
<evidence type="ECO:0000313" key="11">
    <source>
        <dbReference type="Proteomes" id="UP000663861"/>
    </source>
</evidence>
<keyword evidence="5" id="KW-0238">DNA-binding</keyword>
<dbReference type="CDD" id="cd12148">
    <property type="entry name" value="fungal_TF_MHR"/>
    <property type="match status" value="1"/>
</dbReference>
<dbReference type="PANTHER" id="PTHR31313">
    <property type="entry name" value="TY1 ENHANCER ACTIVATOR"/>
    <property type="match status" value="1"/>
</dbReference>
<dbReference type="PANTHER" id="PTHR31313:SF81">
    <property type="entry name" value="TY1 ENHANCER ACTIVATOR"/>
    <property type="match status" value="1"/>
</dbReference>
<dbReference type="EMBL" id="CAJMWY010000112">
    <property type="protein sequence ID" value="CAE6416359.1"/>
    <property type="molecule type" value="Genomic_DNA"/>
</dbReference>
<dbReference type="GO" id="GO:0003677">
    <property type="term" value="F:DNA binding"/>
    <property type="evidence" value="ECO:0007669"/>
    <property type="project" value="UniProtKB-KW"/>
</dbReference>
<dbReference type="SMART" id="SM00066">
    <property type="entry name" value="GAL4"/>
    <property type="match status" value="1"/>
</dbReference>
<dbReference type="Gene3D" id="4.10.240.10">
    <property type="entry name" value="Zn(2)-C6 fungal-type DNA-binding domain"/>
    <property type="match status" value="1"/>
</dbReference>
<dbReference type="GO" id="GO:0005634">
    <property type="term" value="C:nucleus"/>
    <property type="evidence" value="ECO:0007669"/>
    <property type="project" value="UniProtKB-SubCell"/>
</dbReference>
<evidence type="ECO:0000256" key="4">
    <source>
        <dbReference type="ARBA" id="ARBA00023015"/>
    </source>
</evidence>
<dbReference type="CDD" id="cd00067">
    <property type="entry name" value="GAL4"/>
    <property type="match status" value="1"/>
</dbReference>
<evidence type="ECO:0000259" key="9">
    <source>
        <dbReference type="PROSITE" id="PS50048"/>
    </source>
</evidence>
<accession>A0A8H3AAS0</accession>
<keyword evidence="3" id="KW-0862">Zinc</keyword>
<dbReference type="PROSITE" id="PS00463">
    <property type="entry name" value="ZN2_CY6_FUNGAL_1"/>
    <property type="match status" value="1"/>
</dbReference>
<protein>
    <recommendedName>
        <fullName evidence="9">Zn(2)-C6 fungal-type domain-containing protein</fullName>
    </recommendedName>
</protein>
<keyword evidence="6" id="KW-0804">Transcription</keyword>
<dbReference type="SUPFAM" id="SSF57701">
    <property type="entry name" value="Zn2/Cys6 DNA-binding domain"/>
    <property type="match status" value="1"/>
</dbReference>
<dbReference type="PROSITE" id="PS50048">
    <property type="entry name" value="ZN2_CY6_FUNGAL_2"/>
    <property type="match status" value="1"/>
</dbReference>
<evidence type="ECO:0000256" key="3">
    <source>
        <dbReference type="ARBA" id="ARBA00022833"/>
    </source>
</evidence>
<evidence type="ECO:0000256" key="8">
    <source>
        <dbReference type="SAM" id="MobiDB-lite"/>
    </source>
</evidence>
<comment type="subcellular location">
    <subcellularLocation>
        <location evidence="1">Nucleus</location>
    </subcellularLocation>
</comment>
<keyword evidence="2" id="KW-0479">Metal-binding</keyword>
<dbReference type="GO" id="GO:0008270">
    <property type="term" value="F:zinc ion binding"/>
    <property type="evidence" value="ECO:0007669"/>
    <property type="project" value="InterPro"/>
</dbReference>
<dbReference type="Pfam" id="PF00172">
    <property type="entry name" value="Zn_clus"/>
    <property type="match status" value="1"/>
</dbReference>
<dbReference type="GO" id="GO:0000981">
    <property type="term" value="F:DNA-binding transcription factor activity, RNA polymerase II-specific"/>
    <property type="evidence" value="ECO:0007669"/>
    <property type="project" value="InterPro"/>
</dbReference>
<dbReference type="AlphaFoldDB" id="A0A8H3AAS0"/>
<sequence>MSQSEVGPSRRRSKYAPRACNVCRRRKCKCDGAFPVCRPCAASGYECSWVPEGDEDRPATKQLVEGLRAKVQLLEAEISQIKQDASIAASTSGARPDAEFSSVVPQPTNPSESISRANADPSASRAQVEHALLHPPDQAHPRLPLIIQPHADSTNSTLRPSHVQIQVASNQRPTTSNDLMATPVDTRPPYQYIFNISLNEDSPEHRPSLLCQWDRHLPNLGSIQLSRHEHDTLLFRCFGYGASWLFGLFPDLFLRDMLESLKPDSTCIPGELQHYSPLLHCALLAFASPLSNNPVIQQPSTREKFATHAKRWLDEEFAYANPSLILSLILLSEYHLGVGESNTGHMYTGMSIRAVQAGTGSPLRDWYRWSAFVHENLLAQEMRRPSEMQVPMVPILYPLALTFDRGPLSVDSDTQLFNHNTYSAIALECFTQSIKLMLIPTSVSTSTSGNTSTINDVHQQFDTWLNALPDNLIPRSETIAPPPVLALHIRYWWSILQLYLPISATEPSRDMKFATEKLFELFTAFDAQFGFRYFPRNLLKAVHICGRRLILERSPEDEIEACLKWLRTWPCAEHMVSDLIHLRSTTQTVNGITSA</sequence>
<feature type="region of interest" description="Disordered" evidence="8">
    <location>
        <begin position="89"/>
        <end position="128"/>
    </location>
</feature>
<feature type="domain" description="Zn(2)-C6 fungal-type" evidence="9">
    <location>
        <begin position="19"/>
        <end position="49"/>
    </location>
</feature>
<gene>
    <name evidence="10" type="ORF">RDB_LOCUS7530</name>
</gene>
<evidence type="ECO:0000256" key="2">
    <source>
        <dbReference type="ARBA" id="ARBA00022723"/>
    </source>
</evidence>
<dbReference type="Proteomes" id="UP000663861">
    <property type="component" value="Unassembled WGS sequence"/>
</dbReference>
<proteinExistence type="predicted"/>
<keyword evidence="4" id="KW-0805">Transcription regulation</keyword>
<dbReference type="InterPro" id="IPR051615">
    <property type="entry name" value="Transcr_Regulatory_Elem"/>
</dbReference>
<dbReference type="InterPro" id="IPR036864">
    <property type="entry name" value="Zn2-C6_fun-type_DNA-bd_sf"/>
</dbReference>
<organism evidence="10 11">
    <name type="scientific">Rhizoctonia solani</name>
    <dbReference type="NCBI Taxonomy" id="456999"/>
    <lineage>
        <taxon>Eukaryota</taxon>
        <taxon>Fungi</taxon>
        <taxon>Dikarya</taxon>
        <taxon>Basidiomycota</taxon>
        <taxon>Agaricomycotina</taxon>
        <taxon>Agaricomycetes</taxon>
        <taxon>Cantharellales</taxon>
        <taxon>Ceratobasidiaceae</taxon>
        <taxon>Rhizoctonia</taxon>
    </lineage>
</organism>
<reference evidence="10" key="1">
    <citation type="submission" date="2021-01" db="EMBL/GenBank/DDBJ databases">
        <authorList>
            <person name="Kaushik A."/>
        </authorList>
    </citation>
    <scope>NUCLEOTIDE SEQUENCE</scope>
    <source>
        <strain evidence="10">AG4-RS23</strain>
    </source>
</reference>
<evidence type="ECO:0000256" key="7">
    <source>
        <dbReference type="ARBA" id="ARBA00023242"/>
    </source>
</evidence>
<keyword evidence="7" id="KW-0539">Nucleus</keyword>
<feature type="compositionally biased region" description="Polar residues" evidence="8">
    <location>
        <begin position="103"/>
        <end position="116"/>
    </location>
</feature>
<comment type="caution">
    <text evidence="10">The sequence shown here is derived from an EMBL/GenBank/DDBJ whole genome shotgun (WGS) entry which is preliminary data.</text>
</comment>
<evidence type="ECO:0000256" key="6">
    <source>
        <dbReference type="ARBA" id="ARBA00023163"/>
    </source>
</evidence>